<name>A0A1L3MRR1_9BACI</name>
<dbReference type="SUPFAM" id="SSF55031">
    <property type="entry name" value="Bacterial exopeptidase dimerisation domain"/>
    <property type="match status" value="1"/>
</dbReference>
<dbReference type="Proteomes" id="UP000181936">
    <property type="component" value="Chromosome"/>
</dbReference>
<feature type="binding site" evidence="1">
    <location>
        <position position="347"/>
    </location>
    <ligand>
        <name>Mn(2+)</name>
        <dbReference type="ChEBI" id="CHEBI:29035"/>
        <label>2</label>
    </ligand>
</feature>
<evidence type="ECO:0000256" key="2">
    <source>
        <dbReference type="SAM" id="Coils"/>
    </source>
</evidence>
<feature type="binding site" evidence="1">
    <location>
        <position position="129"/>
    </location>
    <ligand>
        <name>Mn(2+)</name>
        <dbReference type="ChEBI" id="CHEBI:29035"/>
        <label>2</label>
    </ligand>
</feature>
<feature type="binding site" evidence="1">
    <location>
        <position position="95"/>
    </location>
    <ligand>
        <name>Mn(2+)</name>
        <dbReference type="ChEBI" id="CHEBI:29035"/>
        <label>2</label>
    </ligand>
</feature>
<keyword evidence="1" id="KW-0464">Manganese</keyword>
<evidence type="ECO:0000313" key="5">
    <source>
        <dbReference type="Proteomes" id="UP000181936"/>
    </source>
</evidence>
<dbReference type="PIRSF" id="PIRSF005962">
    <property type="entry name" value="Pept_M20D_amidohydro"/>
    <property type="match status" value="1"/>
</dbReference>
<reference evidence="4 5" key="1">
    <citation type="journal article" date="2016" name="Sci. Rep.">
        <title>Complete genome sequence and transcriptomic analysis of a novel marine strain Bacillus weihaiensis reveals the mechanism of brown algae degradation.</title>
        <authorList>
            <person name="Zhu Y."/>
            <person name="Chen P."/>
            <person name="Bao Y."/>
            <person name="Men Y."/>
            <person name="Zeng Y."/>
            <person name="Yang J."/>
            <person name="Sun J."/>
            <person name="Sun Y."/>
        </authorList>
    </citation>
    <scope>NUCLEOTIDE SEQUENCE [LARGE SCALE GENOMIC DNA]</scope>
    <source>
        <strain evidence="4 5">Alg07</strain>
    </source>
</reference>
<dbReference type="KEGG" id="bwh:A9C19_09880"/>
<protein>
    <submittedName>
        <fullName evidence="4">Amidohydrolase</fullName>
    </submittedName>
</protein>
<dbReference type="InterPro" id="IPR036264">
    <property type="entry name" value="Bact_exopeptidase_dim_dom"/>
</dbReference>
<dbReference type="STRING" id="1547283.A9C19_09880"/>
<evidence type="ECO:0000259" key="3">
    <source>
        <dbReference type="Pfam" id="PF07687"/>
    </source>
</evidence>
<feature type="binding site" evidence="1">
    <location>
        <position position="153"/>
    </location>
    <ligand>
        <name>Mn(2+)</name>
        <dbReference type="ChEBI" id="CHEBI:29035"/>
        <label>2</label>
    </ligand>
</feature>
<dbReference type="PANTHER" id="PTHR11014">
    <property type="entry name" value="PEPTIDASE M20 FAMILY MEMBER"/>
    <property type="match status" value="1"/>
</dbReference>
<keyword evidence="1" id="KW-0479">Metal-binding</keyword>
<sequence>MEIKNLELIKTLRHELHQHPELSNEEEWTKQHVMNFLASQTKLTLVDKGKWFYAIYHAGENRKNIAFRADFDALPIDETINLPYASQFPGVSHKCGHDGHTASLCGLALEVDQKGAKENVYFLFQHAEEIGEGAAECVTMLDEHGIDEIYAYHNMSDMEENAVYIIDGTAHFASKGMIITLEGEPAHASQPENGKNPAYAFAQIINSIGTFSAPENNKGDVVCTVIHVNIGEKAFGIAASKGELLLTLRALYENELQILQQNIKQLAERLAKAYGLKLMISYNDMFPETVNHKESSDKIRTVCMKKKIPLVEMKNAFKASEDFGHYVKKTKGAIFYIGNGIEYPQIHTKEYDFNDHILETSVEMFKGLLE</sequence>
<feature type="binding site" evidence="1">
    <location>
        <position position="97"/>
    </location>
    <ligand>
        <name>Mn(2+)</name>
        <dbReference type="ChEBI" id="CHEBI:29035"/>
        <label>2</label>
    </ligand>
</feature>
<dbReference type="Pfam" id="PF07687">
    <property type="entry name" value="M20_dimer"/>
    <property type="match status" value="1"/>
</dbReference>
<dbReference type="OrthoDB" id="9776731at2"/>
<evidence type="ECO:0000256" key="1">
    <source>
        <dbReference type="PIRSR" id="PIRSR005962-1"/>
    </source>
</evidence>
<dbReference type="InterPro" id="IPR002933">
    <property type="entry name" value="Peptidase_M20"/>
</dbReference>
<keyword evidence="5" id="KW-1185">Reference proteome</keyword>
<proteinExistence type="predicted"/>
<dbReference type="SUPFAM" id="SSF53187">
    <property type="entry name" value="Zn-dependent exopeptidases"/>
    <property type="match status" value="1"/>
</dbReference>
<dbReference type="EMBL" id="CP016020">
    <property type="protein sequence ID" value="APH05032.1"/>
    <property type="molecule type" value="Genomic_DNA"/>
</dbReference>
<dbReference type="PANTHER" id="PTHR11014:SF169">
    <property type="entry name" value="CLAN MH, FAMILY M20, PEPTIDASE T-LIKE METALLOPEPTIDASE"/>
    <property type="match status" value="1"/>
</dbReference>
<dbReference type="RefSeq" id="WP_072579825.1">
    <property type="nucleotide sequence ID" value="NZ_CP016020.1"/>
</dbReference>
<dbReference type="Gene3D" id="3.30.70.360">
    <property type="match status" value="1"/>
</dbReference>
<gene>
    <name evidence="4" type="ORF">A9C19_09880</name>
</gene>
<accession>A0A1L3MRR1</accession>
<dbReference type="Pfam" id="PF01546">
    <property type="entry name" value="Peptidase_M20"/>
    <property type="match status" value="1"/>
</dbReference>
<keyword evidence="2" id="KW-0175">Coiled coil</keyword>
<keyword evidence="4" id="KW-0378">Hydrolase</keyword>
<feature type="domain" description="Peptidase M20 dimerisation" evidence="3">
    <location>
        <begin position="169"/>
        <end position="274"/>
    </location>
</feature>
<dbReference type="GO" id="GO:0016787">
    <property type="term" value="F:hydrolase activity"/>
    <property type="evidence" value="ECO:0007669"/>
    <property type="project" value="UniProtKB-KW"/>
</dbReference>
<evidence type="ECO:0000313" key="4">
    <source>
        <dbReference type="EMBL" id="APH05032.1"/>
    </source>
</evidence>
<dbReference type="Gene3D" id="3.40.630.10">
    <property type="entry name" value="Zn peptidases"/>
    <property type="match status" value="1"/>
</dbReference>
<dbReference type="NCBIfam" id="TIGR01891">
    <property type="entry name" value="amidohydrolases"/>
    <property type="match status" value="1"/>
</dbReference>
<dbReference type="GO" id="GO:0046872">
    <property type="term" value="F:metal ion binding"/>
    <property type="evidence" value="ECO:0007669"/>
    <property type="project" value="UniProtKB-KW"/>
</dbReference>
<comment type="cofactor">
    <cofactor evidence="1">
        <name>Mn(2+)</name>
        <dbReference type="ChEBI" id="CHEBI:29035"/>
    </cofactor>
    <text evidence="1">The Mn(2+) ion enhances activity.</text>
</comment>
<dbReference type="InterPro" id="IPR011650">
    <property type="entry name" value="Peptidase_M20_dimer"/>
</dbReference>
<feature type="coiled-coil region" evidence="2">
    <location>
        <begin position="249"/>
        <end position="276"/>
    </location>
</feature>
<dbReference type="InterPro" id="IPR017439">
    <property type="entry name" value="Amidohydrolase"/>
</dbReference>
<dbReference type="AlphaFoldDB" id="A0A1L3MRR1"/>
<organism evidence="4 5">
    <name type="scientific">Bacillus weihaiensis</name>
    <dbReference type="NCBI Taxonomy" id="1547283"/>
    <lineage>
        <taxon>Bacteria</taxon>
        <taxon>Bacillati</taxon>
        <taxon>Bacillota</taxon>
        <taxon>Bacilli</taxon>
        <taxon>Bacillales</taxon>
        <taxon>Bacillaceae</taxon>
        <taxon>Bacillus</taxon>
    </lineage>
</organism>